<sequence length="86" mass="9789">MNRTRERACNCFWYRQRGDVSTSRSRRANSTDLLCYSFLRFFPLCSALQQQSRGKRNEKGKQLARTGAPGTGRQGRPNSSNIQGSN</sequence>
<dbReference type="EMBL" id="OZ023711">
    <property type="protein sequence ID" value="CAK9859702.1"/>
    <property type="molecule type" value="Genomic_DNA"/>
</dbReference>
<keyword evidence="3" id="KW-1185">Reference proteome</keyword>
<gene>
    <name evidence="2" type="ORF">CSSPJE1EN2_LOCUS2697</name>
</gene>
<name>A0ABP1AB05_9BRYO</name>
<dbReference type="Proteomes" id="UP001497522">
    <property type="component" value="Chromosome 10"/>
</dbReference>
<proteinExistence type="predicted"/>
<protein>
    <submittedName>
        <fullName evidence="2">Uncharacterized protein</fullName>
    </submittedName>
</protein>
<evidence type="ECO:0000256" key="1">
    <source>
        <dbReference type="SAM" id="MobiDB-lite"/>
    </source>
</evidence>
<feature type="compositionally biased region" description="Polar residues" evidence="1">
    <location>
        <begin position="76"/>
        <end position="86"/>
    </location>
</feature>
<accession>A0ABP1AB05</accession>
<organism evidence="2 3">
    <name type="scientific">Sphagnum jensenii</name>
    <dbReference type="NCBI Taxonomy" id="128206"/>
    <lineage>
        <taxon>Eukaryota</taxon>
        <taxon>Viridiplantae</taxon>
        <taxon>Streptophyta</taxon>
        <taxon>Embryophyta</taxon>
        <taxon>Bryophyta</taxon>
        <taxon>Sphagnophytina</taxon>
        <taxon>Sphagnopsida</taxon>
        <taxon>Sphagnales</taxon>
        <taxon>Sphagnaceae</taxon>
        <taxon>Sphagnum</taxon>
    </lineage>
</organism>
<evidence type="ECO:0000313" key="2">
    <source>
        <dbReference type="EMBL" id="CAK9859702.1"/>
    </source>
</evidence>
<reference evidence="2" key="1">
    <citation type="submission" date="2024-03" db="EMBL/GenBank/DDBJ databases">
        <authorList>
            <consortium name="ELIXIR-Norway"/>
            <consortium name="Elixir Norway"/>
        </authorList>
    </citation>
    <scope>NUCLEOTIDE SEQUENCE</scope>
</reference>
<evidence type="ECO:0000313" key="3">
    <source>
        <dbReference type="Proteomes" id="UP001497522"/>
    </source>
</evidence>
<feature type="region of interest" description="Disordered" evidence="1">
    <location>
        <begin position="50"/>
        <end position="86"/>
    </location>
</feature>